<evidence type="ECO:0000256" key="8">
    <source>
        <dbReference type="SAM" id="Phobius"/>
    </source>
</evidence>
<dbReference type="Pfam" id="PF06775">
    <property type="entry name" value="Seipin"/>
    <property type="match status" value="1"/>
</dbReference>
<keyword evidence="3" id="KW-0256">Endoplasmic reticulum</keyword>
<dbReference type="AlphaFoldDB" id="A0A9D5DHH5"/>
<dbReference type="OrthoDB" id="342385at2759"/>
<dbReference type="InterPro" id="IPR009617">
    <property type="entry name" value="Seipin"/>
</dbReference>
<feature type="region of interest" description="Disordered" evidence="7">
    <location>
        <begin position="531"/>
        <end position="563"/>
    </location>
</feature>
<evidence type="ECO:0000256" key="1">
    <source>
        <dbReference type="ARBA" id="ARBA00004477"/>
    </source>
</evidence>
<dbReference type="GO" id="GO:0005789">
    <property type="term" value="C:endoplasmic reticulum membrane"/>
    <property type="evidence" value="ECO:0007669"/>
    <property type="project" value="UniProtKB-SubCell"/>
</dbReference>
<feature type="compositionally biased region" description="Basic and acidic residues" evidence="7">
    <location>
        <begin position="539"/>
        <end position="563"/>
    </location>
</feature>
<evidence type="ECO:0000256" key="6">
    <source>
        <dbReference type="ARBA" id="ARBA00023136"/>
    </source>
</evidence>
<evidence type="ECO:0000256" key="7">
    <source>
        <dbReference type="SAM" id="MobiDB-lite"/>
    </source>
</evidence>
<accession>A0A9D5DHH5</accession>
<dbReference type="GO" id="GO:0140042">
    <property type="term" value="P:lipid droplet formation"/>
    <property type="evidence" value="ECO:0007669"/>
    <property type="project" value="UniProtKB-ARBA"/>
</dbReference>
<evidence type="ECO:0000256" key="2">
    <source>
        <dbReference type="ARBA" id="ARBA00022692"/>
    </source>
</evidence>
<keyword evidence="2 8" id="KW-0812">Transmembrane</keyword>
<keyword evidence="5" id="KW-0443">Lipid metabolism</keyword>
<dbReference type="EMBL" id="JAPCXC010000031">
    <property type="protein sequence ID" value="KAJ1609734.1"/>
    <property type="molecule type" value="Genomic_DNA"/>
</dbReference>
<keyword evidence="6 8" id="KW-0472">Membrane</keyword>
<feature type="transmembrane region" description="Helical" evidence="8">
    <location>
        <begin position="34"/>
        <end position="63"/>
    </location>
</feature>
<keyword evidence="4 8" id="KW-1133">Transmembrane helix</keyword>
<feature type="transmembrane region" description="Helical" evidence="8">
    <location>
        <begin position="417"/>
        <end position="443"/>
    </location>
</feature>
<reference evidence="9" key="1">
    <citation type="submission" date="2022-10" db="EMBL/GenBank/DDBJ databases">
        <title>Adaptive evolution leads to modifications in subtelomeric GC content in a zoonotic Cryptosporidium species.</title>
        <authorList>
            <person name="Li J."/>
            <person name="Feng Y."/>
            <person name="Xiao L."/>
        </authorList>
    </citation>
    <scope>NUCLEOTIDE SEQUENCE</scope>
    <source>
        <strain evidence="9">33844</strain>
    </source>
</reference>
<evidence type="ECO:0000313" key="9">
    <source>
        <dbReference type="EMBL" id="KAJ1609734.1"/>
    </source>
</evidence>
<sequence>MSQGIIDRYSRAVYRVIDVCTSLVYWSLRATRYFLPLIIALFLLSFAVFSLTWTLYLIFYWYWIPPKSLSFPINFEFQNRYISQFLPESLPSDELSLVDKLANSTAGFARRGTFQEQMYGSFISSNELTRQLLYEQSEASALLNFNNITWMYRHALHRGGQSAKDGQSNQTYTLGQFDRSTGEGFADHLNTGMMAYFSHLGRRGASKVYNFLTLNWYQRRRYYKGIDEGINRIIHEHVDSRFGNRMNSEILGNEIDIIVELFYFPSKYNLNITPFQITLDLIQCLDSDLGSMTHGESNSSTKILASFKKTSTIEYFPQVVLKFKEYISLLPSLLGLQFSPLGLGLENKVSIRLVENFPLQKRHYSFLDSLESHIKLCGARIKMKPALHLSKSNLIFQTKLPFWKEVIRNHPILMGNLISLIATVLIVSLLLLIVLVSGIYILWKKYSTGIYDSQVSNSFLPTGTVTYTNCTPTSPYNFNNSQDLSSTKNAPISNCEQLLMDYSLTKPSININGLLPLETRQISHPRNQYIAQSQSFNDRPSDEPLKSEESEIPHSPKSSHYEA</sequence>
<gene>
    <name evidence="9" type="ORF">OJ253_1449</name>
</gene>
<name>A0A9D5DHH5_9CRYT</name>
<comment type="caution">
    <text evidence="9">The sequence shown here is derived from an EMBL/GenBank/DDBJ whole genome shotgun (WGS) entry which is preliminary data.</text>
</comment>
<dbReference type="Proteomes" id="UP001067231">
    <property type="component" value="Unassembled WGS sequence"/>
</dbReference>
<organism evidence="9">
    <name type="scientific">Cryptosporidium canis</name>
    <dbReference type="NCBI Taxonomy" id="195482"/>
    <lineage>
        <taxon>Eukaryota</taxon>
        <taxon>Sar</taxon>
        <taxon>Alveolata</taxon>
        <taxon>Apicomplexa</taxon>
        <taxon>Conoidasida</taxon>
        <taxon>Coccidia</taxon>
        <taxon>Eucoccidiorida</taxon>
        <taxon>Eimeriorina</taxon>
        <taxon>Cryptosporidiidae</taxon>
        <taxon>Cryptosporidium</taxon>
    </lineage>
</organism>
<evidence type="ECO:0000256" key="4">
    <source>
        <dbReference type="ARBA" id="ARBA00022989"/>
    </source>
</evidence>
<evidence type="ECO:0000256" key="3">
    <source>
        <dbReference type="ARBA" id="ARBA00022824"/>
    </source>
</evidence>
<dbReference type="GO" id="GO:0006629">
    <property type="term" value="P:lipid metabolic process"/>
    <property type="evidence" value="ECO:0007669"/>
    <property type="project" value="UniProtKB-KW"/>
</dbReference>
<comment type="subcellular location">
    <subcellularLocation>
        <location evidence="1">Endoplasmic reticulum membrane</location>
        <topology evidence="1">Multi-pass membrane protein</topology>
    </subcellularLocation>
</comment>
<evidence type="ECO:0000256" key="5">
    <source>
        <dbReference type="ARBA" id="ARBA00023098"/>
    </source>
</evidence>
<protein>
    <submittedName>
        <fullName evidence="9">Membrane domain-containing protein</fullName>
    </submittedName>
</protein>
<proteinExistence type="predicted"/>